<evidence type="ECO:0000259" key="7">
    <source>
        <dbReference type="PROSITE" id="PS50003"/>
    </source>
</evidence>
<keyword evidence="5" id="KW-0175">Coiled coil</keyword>
<evidence type="ECO:0000256" key="6">
    <source>
        <dbReference type="SAM" id="MobiDB-lite"/>
    </source>
</evidence>
<feature type="region of interest" description="Disordered" evidence="6">
    <location>
        <begin position="292"/>
        <end position="336"/>
    </location>
</feature>
<feature type="compositionally biased region" description="Low complexity" evidence="6">
    <location>
        <begin position="300"/>
        <end position="311"/>
    </location>
</feature>
<reference evidence="8" key="1">
    <citation type="submission" date="2023-03" db="EMBL/GenBank/DDBJ databases">
        <title>Massive genome expansion in bonnet fungi (Mycena s.s.) driven by repeated elements and novel gene families across ecological guilds.</title>
        <authorList>
            <consortium name="Lawrence Berkeley National Laboratory"/>
            <person name="Harder C.B."/>
            <person name="Miyauchi S."/>
            <person name="Viragh M."/>
            <person name="Kuo A."/>
            <person name="Thoen E."/>
            <person name="Andreopoulos B."/>
            <person name="Lu D."/>
            <person name="Skrede I."/>
            <person name="Drula E."/>
            <person name="Henrissat B."/>
            <person name="Morin E."/>
            <person name="Kohler A."/>
            <person name="Barry K."/>
            <person name="LaButti K."/>
            <person name="Morin E."/>
            <person name="Salamov A."/>
            <person name="Lipzen A."/>
            <person name="Mereny Z."/>
            <person name="Hegedus B."/>
            <person name="Baldrian P."/>
            <person name="Stursova M."/>
            <person name="Weitz H."/>
            <person name="Taylor A."/>
            <person name="Grigoriev I.V."/>
            <person name="Nagy L.G."/>
            <person name="Martin F."/>
            <person name="Kauserud H."/>
        </authorList>
    </citation>
    <scope>NUCLEOTIDE SEQUENCE</scope>
    <source>
        <strain evidence="8">9284</strain>
    </source>
</reference>
<dbReference type="InterPro" id="IPR011993">
    <property type="entry name" value="PH-like_dom_sf"/>
</dbReference>
<dbReference type="PROSITE" id="PS50003">
    <property type="entry name" value="PH_DOMAIN"/>
    <property type="match status" value="1"/>
</dbReference>
<feature type="coiled-coil region" evidence="5">
    <location>
        <begin position="628"/>
        <end position="658"/>
    </location>
</feature>
<dbReference type="EMBL" id="JARKIF010000009">
    <property type="protein sequence ID" value="KAJ7630685.1"/>
    <property type="molecule type" value="Genomic_DNA"/>
</dbReference>
<name>A0AAD7FP57_9AGAR</name>
<dbReference type="InterPro" id="IPR041680">
    <property type="entry name" value="PH_8"/>
</dbReference>
<comment type="caution">
    <text evidence="8">The sequence shown here is derived from an EMBL/GenBank/DDBJ whole genome shotgun (WGS) entry which is preliminary data.</text>
</comment>
<dbReference type="GO" id="GO:0006887">
    <property type="term" value="P:exocytosis"/>
    <property type="evidence" value="ECO:0007669"/>
    <property type="project" value="TreeGrafter"/>
</dbReference>
<dbReference type="GO" id="GO:0032934">
    <property type="term" value="F:sterol binding"/>
    <property type="evidence" value="ECO:0007669"/>
    <property type="project" value="TreeGrafter"/>
</dbReference>
<dbReference type="SUPFAM" id="SSF144000">
    <property type="entry name" value="Oxysterol-binding protein-like"/>
    <property type="match status" value="1"/>
</dbReference>
<dbReference type="GO" id="GO:0097038">
    <property type="term" value="C:perinuclear endoplasmic reticulum"/>
    <property type="evidence" value="ECO:0007669"/>
    <property type="project" value="TreeGrafter"/>
</dbReference>
<dbReference type="Pfam" id="PF01237">
    <property type="entry name" value="Oxysterol_BP"/>
    <property type="match status" value="1"/>
</dbReference>
<dbReference type="Gene3D" id="2.40.160.120">
    <property type="match status" value="1"/>
</dbReference>
<evidence type="ECO:0000256" key="2">
    <source>
        <dbReference type="ARBA" id="ARBA00022448"/>
    </source>
</evidence>
<evidence type="ECO:0000256" key="5">
    <source>
        <dbReference type="SAM" id="Coils"/>
    </source>
</evidence>
<keyword evidence="2" id="KW-0813">Transport</keyword>
<dbReference type="GO" id="GO:0035621">
    <property type="term" value="P:ER to Golgi ceramide transport"/>
    <property type="evidence" value="ECO:0007669"/>
    <property type="project" value="TreeGrafter"/>
</dbReference>
<dbReference type="GO" id="GO:0005829">
    <property type="term" value="C:cytosol"/>
    <property type="evidence" value="ECO:0007669"/>
    <property type="project" value="TreeGrafter"/>
</dbReference>
<dbReference type="GO" id="GO:0030011">
    <property type="term" value="P:maintenance of cell polarity"/>
    <property type="evidence" value="ECO:0007669"/>
    <property type="project" value="TreeGrafter"/>
</dbReference>
<keyword evidence="3" id="KW-0445">Lipid transport</keyword>
<dbReference type="InterPro" id="IPR001849">
    <property type="entry name" value="PH_domain"/>
</dbReference>
<dbReference type="SUPFAM" id="SSF50729">
    <property type="entry name" value="PH domain-like"/>
    <property type="match status" value="1"/>
</dbReference>
<dbReference type="GO" id="GO:0005886">
    <property type="term" value="C:plasma membrane"/>
    <property type="evidence" value="ECO:0007669"/>
    <property type="project" value="TreeGrafter"/>
</dbReference>
<keyword evidence="9" id="KW-1185">Reference proteome</keyword>
<dbReference type="InterPro" id="IPR037239">
    <property type="entry name" value="OSBP_sf"/>
</dbReference>
<dbReference type="InterPro" id="IPR000648">
    <property type="entry name" value="Oxysterol-bd"/>
</dbReference>
<sequence>MSTTTATIVMQGYVLKKRRKKMQGFARRWFILYNTGILEYSFDVGQPVRDQVSSHRAAISTAPGRKDIHIDSSSADAQREHAQTWHLRCLSTDDFEQWMTAFRRFIGPGPESRRSTTLRLARQGGNKSGVVLEEMSQTLAELESAFNAISHDTPSLKPKGDKEKEKKFGLFKRSSHHSDMDSREPLDKSPAQRVHDALEMLKAQHAVLVKSMLPLSFLDTSQSQRGSPLLATTEEEPAGLVGSPSPSFSTAISRKHASILTTTTSENEWFDADDDGAEEFILDIDIPALPDSRQPSNIISNDSRSSLGGSSAEEAQAEPDSLTTSQTPRRTCLPAGPVGDEGSLFAVLKKNVGKDLSTIAVPITFNEPLTLLQRTAEEIEYYDLLNLAAASTDPVERMCYIAAFTVSSYAHTRHRTGRKAFNPMLGETFELEDSRMKFIAEKVRHQPLEMAYHAEGLNREWELTGNGSGKTKFWGKSLEIIPLGTTYLKIGDDHFEWKRPSSFMRNLMVGTKYLEHVGKMNIDNTRTGARCVIEFKPAGFWGASNLVSGVVHDPSGEAVAKLEGKWDDQLSQMLDDSHFRILWRAAPFPTNTLEYYGFTSFGISLNEITGDMKGKVAPTDSRWRPDVRALEEGRLEEAEEAKSRVEEAQRERRRKGMDAEPRWFALVGSEWEYTGGYWEARANEWKGAGIKPLW</sequence>
<protein>
    <submittedName>
        <fullName evidence="8">Oxysterol binding protein</fullName>
    </submittedName>
</protein>
<proteinExistence type="inferred from homology"/>
<dbReference type="GO" id="GO:0006897">
    <property type="term" value="P:endocytosis"/>
    <property type="evidence" value="ECO:0007669"/>
    <property type="project" value="TreeGrafter"/>
</dbReference>
<dbReference type="PANTHER" id="PTHR10972">
    <property type="entry name" value="OXYSTEROL-BINDING PROTEIN-RELATED"/>
    <property type="match status" value="1"/>
</dbReference>
<dbReference type="GO" id="GO:0032541">
    <property type="term" value="C:cortical endoplasmic reticulum"/>
    <property type="evidence" value="ECO:0007669"/>
    <property type="project" value="TreeGrafter"/>
</dbReference>
<evidence type="ECO:0000256" key="3">
    <source>
        <dbReference type="ARBA" id="ARBA00023055"/>
    </source>
</evidence>
<evidence type="ECO:0000313" key="8">
    <source>
        <dbReference type="EMBL" id="KAJ7630685.1"/>
    </source>
</evidence>
<evidence type="ECO:0000256" key="1">
    <source>
        <dbReference type="ARBA" id="ARBA00008842"/>
    </source>
</evidence>
<dbReference type="CDD" id="cd13289">
    <property type="entry name" value="PH_Osh3p_yeast"/>
    <property type="match status" value="1"/>
</dbReference>
<evidence type="ECO:0000256" key="4">
    <source>
        <dbReference type="ARBA" id="ARBA00023121"/>
    </source>
</evidence>
<dbReference type="Proteomes" id="UP001221142">
    <property type="component" value="Unassembled WGS sequence"/>
</dbReference>
<accession>A0AAD7FP57</accession>
<gene>
    <name evidence="8" type="ORF">FB45DRAFT_543384</name>
</gene>
<comment type="similarity">
    <text evidence="1">Belongs to the OSBP family.</text>
</comment>
<feature type="domain" description="PH" evidence="7">
    <location>
        <begin position="7"/>
        <end position="107"/>
    </location>
</feature>
<dbReference type="Gene3D" id="2.30.29.30">
    <property type="entry name" value="Pleckstrin-homology domain (PH domain)/Phosphotyrosine-binding domain (PTB)"/>
    <property type="match status" value="1"/>
</dbReference>
<organism evidence="8 9">
    <name type="scientific">Roridomyces roridus</name>
    <dbReference type="NCBI Taxonomy" id="1738132"/>
    <lineage>
        <taxon>Eukaryota</taxon>
        <taxon>Fungi</taxon>
        <taxon>Dikarya</taxon>
        <taxon>Basidiomycota</taxon>
        <taxon>Agaricomycotina</taxon>
        <taxon>Agaricomycetes</taxon>
        <taxon>Agaricomycetidae</taxon>
        <taxon>Agaricales</taxon>
        <taxon>Marasmiineae</taxon>
        <taxon>Mycenaceae</taxon>
        <taxon>Roridomyces</taxon>
    </lineage>
</organism>
<dbReference type="PANTHER" id="PTHR10972:SF203">
    <property type="entry name" value="OXYSTEROL-BINDING PROTEIN HOMOLOG 3"/>
    <property type="match status" value="1"/>
</dbReference>
<dbReference type="SMART" id="SM00233">
    <property type="entry name" value="PH"/>
    <property type="match status" value="1"/>
</dbReference>
<feature type="region of interest" description="Disordered" evidence="6">
    <location>
        <begin position="222"/>
        <end position="246"/>
    </location>
</feature>
<keyword evidence="4" id="KW-0446">Lipid-binding</keyword>
<dbReference type="GO" id="GO:0034727">
    <property type="term" value="P:piecemeal microautophagy of the nucleus"/>
    <property type="evidence" value="ECO:0007669"/>
    <property type="project" value="TreeGrafter"/>
</dbReference>
<dbReference type="GO" id="GO:0120009">
    <property type="term" value="P:intermembrane lipid transfer"/>
    <property type="evidence" value="ECO:0007669"/>
    <property type="project" value="UniProtKB-ARBA"/>
</dbReference>
<dbReference type="AlphaFoldDB" id="A0AAD7FP57"/>
<evidence type="ECO:0000313" key="9">
    <source>
        <dbReference type="Proteomes" id="UP001221142"/>
    </source>
</evidence>
<dbReference type="Pfam" id="PF15409">
    <property type="entry name" value="PH_8"/>
    <property type="match status" value="1"/>
</dbReference>
<dbReference type="Gene3D" id="3.30.70.3490">
    <property type="match status" value="1"/>
</dbReference>
<dbReference type="FunFam" id="2.40.160.120:FF:000001">
    <property type="entry name" value="Oxysterol-binding protein"/>
    <property type="match status" value="1"/>
</dbReference>